<accession>A0A0B0PK71</accession>
<dbReference type="Proteomes" id="UP000032142">
    <property type="component" value="Unassembled WGS sequence"/>
</dbReference>
<gene>
    <name evidence="1" type="ORF">F383_32090</name>
</gene>
<sequence>MARERAYMFYEIEVAMATYVTPCVQSFLVSPNKLGLEIVKDHITLSN</sequence>
<name>A0A0B0PK71_GOSAR</name>
<dbReference type="AlphaFoldDB" id="A0A0B0PK71"/>
<evidence type="ECO:0000313" key="1">
    <source>
        <dbReference type="EMBL" id="KHG25282.1"/>
    </source>
</evidence>
<evidence type="ECO:0000313" key="2">
    <source>
        <dbReference type="Proteomes" id="UP000032142"/>
    </source>
</evidence>
<keyword evidence="2" id="KW-1185">Reference proteome</keyword>
<organism evidence="1 2">
    <name type="scientific">Gossypium arboreum</name>
    <name type="common">Tree cotton</name>
    <name type="synonym">Gossypium nanking</name>
    <dbReference type="NCBI Taxonomy" id="29729"/>
    <lineage>
        <taxon>Eukaryota</taxon>
        <taxon>Viridiplantae</taxon>
        <taxon>Streptophyta</taxon>
        <taxon>Embryophyta</taxon>
        <taxon>Tracheophyta</taxon>
        <taxon>Spermatophyta</taxon>
        <taxon>Magnoliopsida</taxon>
        <taxon>eudicotyledons</taxon>
        <taxon>Gunneridae</taxon>
        <taxon>Pentapetalae</taxon>
        <taxon>rosids</taxon>
        <taxon>malvids</taxon>
        <taxon>Malvales</taxon>
        <taxon>Malvaceae</taxon>
        <taxon>Malvoideae</taxon>
        <taxon>Gossypium</taxon>
    </lineage>
</organism>
<reference evidence="2" key="1">
    <citation type="submission" date="2014-09" db="EMBL/GenBank/DDBJ databases">
        <authorList>
            <person name="Mudge J."/>
            <person name="Ramaraj T."/>
            <person name="Lindquist I.E."/>
            <person name="Bharti A.K."/>
            <person name="Sundararajan A."/>
            <person name="Cameron C.T."/>
            <person name="Woodward J.E."/>
            <person name="May G.D."/>
            <person name="Brubaker C."/>
            <person name="Broadhvest J."/>
            <person name="Wilkins T.A."/>
        </authorList>
    </citation>
    <scope>NUCLEOTIDE SEQUENCE</scope>
    <source>
        <strain evidence="2">cv. AKA8401</strain>
    </source>
</reference>
<proteinExistence type="predicted"/>
<protein>
    <submittedName>
        <fullName evidence="1">Uncharacterized protein</fullName>
    </submittedName>
</protein>
<dbReference type="EMBL" id="KN431885">
    <property type="protein sequence ID" value="KHG25282.1"/>
    <property type="molecule type" value="Genomic_DNA"/>
</dbReference>